<protein>
    <submittedName>
        <fullName evidence="5">Peptidoglycan -binding protein</fullName>
    </submittedName>
</protein>
<evidence type="ECO:0000256" key="2">
    <source>
        <dbReference type="SAM" id="Coils"/>
    </source>
</evidence>
<keyword evidence="3" id="KW-0812">Transmembrane</keyword>
<proteinExistence type="predicted"/>
<name>A0ABT3WML3_9PROT</name>
<dbReference type="Proteomes" id="UP001165575">
    <property type="component" value="Unassembled WGS sequence"/>
</dbReference>
<dbReference type="RefSeq" id="WP_266137892.1">
    <property type="nucleotide sequence ID" value="NZ_JANIDX010000006.1"/>
</dbReference>
<keyword evidence="2" id="KW-0175">Coiled coil</keyword>
<feature type="coiled-coil region" evidence="2">
    <location>
        <begin position="39"/>
        <end position="108"/>
    </location>
</feature>
<evidence type="ECO:0000256" key="3">
    <source>
        <dbReference type="SAM" id="Phobius"/>
    </source>
</evidence>
<dbReference type="NCBIfam" id="NF006543">
    <property type="entry name" value="PRK09039.1-2"/>
    <property type="match status" value="1"/>
</dbReference>
<dbReference type="EMBL" id="JANIDX010000006">
    <property type="protein sequence ID" value="MCX5620286.1"/>
    <property type="molecule type" value="Genomic_DNA"/>
</dbReference>
<evidence type="ECO:0000256" key="1">
    <source>
        <dbReference type="PROSITE-ProRule" id="PRU00473"/>
    </source>
</evidence>
<evidence type="ECO:0000259" key="4">
    <source>
        <dbReference type="PROSITE" id="PS51123"/>
    </source>
</evidence>
<dbReference type="Pfam" id="PF00691">
    <property type="entry name" value="OmpA"/>
    <property type="match status" value="1"/>
</dbReference>
<evidence type="ECO:0000313" key="5">
    <source>
        <dbReference type="EMBL" id="MCX5620286.1"/>
    </source>
</evidence>
<dbReference type="PANTHER" id="PTHR30329">
    <property type="entry name" value="STATOR ELEMENT OF FLAGELLAR MOTOR COMPLEX"/>
    <property type="match status" value="1"/>
</dbReference>
<keyword evidence="3" id="KW-1133">Transmembrane helix</keyword>
<dbReference type="InterPro" id="IPR006665">
    <property type="entry name" value="OmpA-like"/>
</dbReference>
<dbReference type="Gene3D" id="3.30.1330.60">
    <property type="entry name" value="OmpA-like domain"/>
    <property type="match status" value="1"/>
</dbReference>
<keyword evidence="6" id="KW-1185">Reference proteome</keyword>
<feature type="domain" description="OmpA-like" evidence="4">
    <location>
        <begin position="197"/>
        <end position="322"/>
    </location>
</feature>
<dbReference type="InterPro" id="IPR036737">
    <property type="entry name" value="OmpA-like_sf"/>
</dbReference>
<sequence length="322" mass="35608">MARRRRHLGAINAWPGYVDALSSLLMVVTFVLLVFILGQEFLSATIAQKERSLDSLRQDLTKLSQMLSLSEGKVQTLNKTSQEQKQLIATLNTTLNEKQRALTAMEEHSHVVEGAQLGSIAALSSQVAELTHQLQAIAAALEIEKKNEADKDAQLAALGQKLNIALANKVNQLQRYRSVFFGRLRDLLKNQPGIEIVGDRFVFRSEVLFPSGSAELTPAGRREILTLAHTFREVAATIPADIPWILRVDGHADRQPIHSTSTSNWELSAARAITVVKTLILNGVDAHHIAATAFSNYQPLDHGSSAEALARNRRIEFRLTDR</sequence>
<dbReference type="PANTHER" id="PTHR30329:SF21">
    <property type="entry name" value="LIPOPROTEIN YIAD-RELATED"/>
    <property type="match status" value="1"/>
</dbReference>
<dbReference type="InterPro" id="IPR050330">
    <property type="entry name" value="Bact_OuterMem_StrucFunc"/>
</dbReference>
<reference evidence="5 6" key="1">
    <citation type="submission" date="2022-07" db="EMBL/GenBank/DDBJ databases">
        <title>Bombella genomes.</title>
        <authorList>
            <person name="Harer L."/>
            <person name="Styblova S."/>
            <person name="Ehrmann M."/>
        </authorList>
    </citation>
    <scope>NUCLEOTIDE SEQUENCE [LARGE SCALE GENOMIC DNA]</scope>
    <source>
        <strain evidence="5 6">TMW 2.2556</strain>
    </source>
</reference>
<keyword evidence="1 3" id="KW-0472">Membrane</keyword>
<comment type="caution">
    <text evidence="5">The sequence shown here is derived from an EMBL/GenBank/DDBJ whole genome shotgun (WGS) entry which is preliminary data.</text>
</comment>
<feature type="transmembrane region" description="Helical" evidence="3">
    <location>
        <begin position="20"/>
        <end position="42"/>
    </location>
</feature>
<gene>
    <name evidence="5" type="ORF">NQF89_07595</name>
</gene>
<organism evidence="5 6">
    <name type="scientific">Bombella pollinis</name>
    <dbReference type="NCBI Taxonomy" id="2967337"/>
    <lineage>
        <taxon>Bacteria</taxon>
        <taxon>Pseudomonadati</taxon>
        <taxon>Pseudomonadota</taxon>
        <taxon>Alphaproteobacteria</taxon>
        <taxon>Acetobacterales</taxon>
        <taxon>Acetobacteraceae</taxon>
        <taxon>Bombella</taxon>
    </lineage>
</organism>
<dbReference type="PROSITE" id="PS51123">
    <property type="entry name" value="OMPA_2"/>
    <property type="match status" value="1"/>
</dbReference>
<dbReference type="SUPFAM" id="SSF103088">
    <property type="entry name" value="OmpA-like"/>
    <property type="match status" value="1"/>
</dbReference>
<evidence type="ECO:0000313" key="6">
    <source>
        <dbReference type="Proteomes" id="UP001165575"/>
    </source>
</evidence>
<dbReference type="CDD" id="cd07185">
    <property type="entry name" value="OmpA_C-like"/>
    <property type="match status" value="1"/>
</dbReference>
<accession>A0ABT3WML3</accession>